<dbReference type="GO" id="GO:0004664">
    <property type="term" value="F:prephenate dehydratase activity"/>
    <property type="evidence" value="ECO:0007669"/>
    <property type="project" value="UniProtKB-EC"/>
</dbReference>
<feature type="site" description="Essential for prephenate dehydratase activity" evidence="9">
    <location>
        <position position="180"/>
    </location>
</feature>
<comment type="catalytic activity">
    <reaction evidence="8">
        <text>prephenate + H(+) = 3-phenylpyruvate + CO2 + H2O</text>
        <dbReference type="Rhea" id="RHEA:21648"/>
        <dbReference type="ChEBI" id="CHEBI:15377"/>
        <dbReference type="ChEBI" id="CHEBI:15378"/>
        <dbReference type="ChEBI" id="CHEBI:16526"/>
        <dbReference type="ChEBI" id="CHEBI:18005"/>
        <dbReference type="ChEBI" id="CHEBI:29934"/>
        <dbReference type="EC" id="4.2.1.51"/>
    </reaction>
</comment>
<dbReference type="CDD" id="cd13631">
    <property type="entry name" value="PBP2_Ct-PDT_like"/>
    <property type="match status" value="1"/>
</dbReference>
<organism evidence="12 13">
    <name type="scientific">Anaeroglobus geminatus F0357</name>
    <dbReference type="NCBI Taxonomy" id="861450"/>
    <lineage>
        <taxon>Bacteria</taxon>
        <taxon>Bacillati</taxon>
        <taxon>Bacillota</taxon>
        <taxon>Negativicutes</taxon>
        <taxon>Veillonellales</taxon>
        <taxon>Veillonellaceae</taxon>
        <taxon>Anaeroglobus</taxon>
    </lineage>
</organism>
<evidence type="ECO:0000256" key="6">
    <source>
        <dbReference type="ARBA" id="ARBA00023222"/>
    </source>
</evidence>
<dbReference type="Pfam" id="PF00800">
    <property type="entry name" value="PDT"/>
    <property type="match status" value="1"/>
</dbReference>
<dbReference type="HOGENOM" id="CLU_035008_1_0_9"/>
<dbReference type="PROSITE" id="PS51171">
    <property type="entry name" value="PREPHENATE_DEHYDR_3"/>
    <property type="match status" value="1"/>
</dbReference>
<dbReference type="OrthoDB" id="9802281at2"/>
<evidence type="ECO:0000259" key="10">
    <source>
        <dbReference type="PROSITE" id="PS51171"/>
    </source>
</evidence>
<proteinExistence type="predicted"/>
<dbReference type="STRING" id="861450.HMPREF0080_00093"/>
<keyword evidence="5" id="KW-0057">Aromatic amino acid biosynthesis</keyword>
<dbReference type="NCBIfam" id="NF008865">
    <property type="entry name" value="PRK11898.1"/>
    <property type="match status" value="1"/>
</dbReference>
<keyword evidence="6" id="KW-0584">Phenylalanine biosynthesis</keyword>
<dbReference type="GO" id="GO:0009094">
    <property type="term" value="P:L-phenylalanine biosynthetic process"/>
    <property type="evidence" value="ECO:0007669"/>
    <property type="project" value="UniProtKB-UniPathway"/>
</dbReference>
<gene>
    <name evidence="12" type="ORF">HMPREF0080_00093</name>
</gene>
<comment type="pathway">
    <text evidence="1">Amino-acid biosynthesis; L-phenylalanine biosynthesis; phenylpyruvate from prephenate: step 1/1.</text>
</comment>
<dbReference type="PROSITE" id="PS51671">
    <property type="entry name" value="ACT"/>
    <property type="match status" value="1"/>
</dbReference>
<dbReference type="SUPFAM" id="SSF55021">
    <property type="entry name" value="ACT-like"/>
    <property type="match status" value="1"/>
</dbReference>
<dbReference type="InterPro" id="IPR001086">
    <property type="entry name" value="Preph_deHydtase"/>
</dbReference>
<evidence type="ECO:0000256" key="8">
    <source>
        <dbReference type="ARBA" id="ARBA00047848"/>
    </source>
</evidence>
<dbReference type="PATRIC" id="fig|861450.3.peg.90"/>
<dbReference type="eggNOG" id="COG0077">
    <property type="taxonomic scope" value="Bacteria"/>
</dbReference>
<feature type="domain" description="ACT" evidence="11">
    <location>
        <begin position="199"/>
        <end position="276"/>
    </location>
</feature>
<dbReference type="InterPro" id="IPR002912">
    <property type="entry name" value="ACT_dom"/>
</dbReference>
<evidence type="ECO:0000256" key="7">
    <source>
        <dbReference type="ARBA" id="ARBA00023239"/>
    </source>
</evidence>
<dbReference type="Gene3D" id="3.30.70.260">
    <property type="match status" value="1"/>
</dbReference>
<name>G9YEN4_9FIRM</name>
<evidence type="ECO:0000313" key="13">
    <source>
        <dbReference type="Proteomes" id="UP000005481"/>
    </source>
</evidence>
<evidence type="ECO:0000256" key="1">
    <source>
        <dbReference type="ARBA" id="ARBA00004741"/>
    </source>
</evidence>
<evidence type="ECO:0000259" key="11">
    <source>
        <dbReference type="PROSITE" id="PS51671"/>
    </source>
</evidence>
<keyword evidence="13" id="KW-1185">Reference proteome</keyword>
<dbReference type="Proteomes" id="UP000005481">
    <property type="component" value="Unassembled WGS sequence"/>
</dbReference>
<comment type="caution">
    <text evidence="12">The sequence shown here is derived from an EMBL/GenBank/DDBJ whole genome shotgun (WGS) entry which is preliminary data.</text>
</comment>
<protein>
    <recommendedName>
        <fullName evidence="3">Prephenate dehydratase</fullName>
        <ecNumber evidence="2">4.2.1.51</ecNumber>
    </recommendedName>
</protein>
<dbReference type="PANTHER" id="PTHR21022:SF19">
    <property type="entry name" value="PREPHENATE DEHYDRATASE-RELATED"/>
    <property type="match status" value="1"/>
</dbReference>
<evidence type="ECO:0000256" key="4">
    <source>
        <dbReference type="ARBA" id="ARBA00022605"/>
    </source>
</evidence>
<dbReference type="UniPathway" id="UPA00121">
    <property type="reaction ID" value="UER00345"/>
</dbReference>
<dbReference type="InterPro" id="IPR045865">
    <property type="entry name" value="ACT-like_dom_sf"/>
</dbReference>
<dbReference type="SUPFAM" id="SSF53850">
    <property type="entry name" value="Periplasmic binding protein-like II"/>
    <property type="match status" value="1"/>
</dbReference>
<sequence>MTDNGRNPYTLGCFGAPGSYSDAAMRRHFNDVGRVMYYDHFEDLVRAVASGERTYGVLPVENSSTGGIAEVYDLVWRYECRLVGEEYIRVQHQLLGLKEAALSDIEEVYSHPQGFAQCYDFLRKHPEWRLHTYFSTAQSAGEVAAKRSKTAAAIAGEQAAELYGLKILVPDIAANKTNYTRFIIISAADCAAVRKDKLTVVVITEHVPGALYHVLGHFFHRHMNMTHLESRPIPGRPFEYSFHIDVTGSLDEVGTAEAVEELKRHCKYLKILGNYPSAKGGMVT</sequence>
<keyword evidence="4" id="KW-0028">Amino-acid biosynthesis</keyword>
<evidence type="ECO:0000256" key="2">
    <source>
        <dbReference type="ARBA" id="ARBA00013147"/>
    </source>
</evidence>
<dbReference type="InterPro" id="IPR008242">
    <property type="entry name" value="Chor_mutase/pphenate_deHydtase"/>
</dbReference>
<feature type="domain" description="Prephenate dehydratase" evidence="10">
    <location>
        <begin position="10"/>
        <end position="187"/>
    </location>
</feature>
<dbReference type="PIRSF" id="PIRSF001500">
    <property type="entry name" value="Chor_mut_pdt_Ppr"/>
    <property type="match status" value="1"/>
</dbReference>
<evidence type="ECO:0000313" key="12">
    <source>
        <dbReference type="EMBL" id="EHM43837.1"/>
    </source>
</evidence>
<evidence type="ECO:0000256" key="3">
    <source>
        <dbReference type="ARBA" id="ARBA00021872"/>
    </source>
</evidence>
<keyword evidence="7" id="KW-0456">Lyase</keyword>
<accession>G9YEN4</accession>
<evidence type="ECO:0000256" key="5">
    <source>
        <dbReference type="ARBA" id="ARBA00023141"/>
    </source>
</evidence>
<dbReference type="CDD" id="cd04905">
    <property type="entry name" value="ACT_CM-PDT"/>
    <property type="match status" value="1"/>
</dbReference>
<reference evidence="12 13" key="1">
    <citation type="submission" date="2011-08" db="EMBL/GenBank/DDBJ databases">
        <authorList>
            <person name="Weinstock G."/>
            <person name="Sodergren E."/>
            <person name="Clifton S."/>
            <person name="Fulton L."/>
            <person name="Fulton B."/>
            <person name="Courtney L."/>
            <person name="Fronick C."/>
            <person name="Harrison M."/>
            <person name="Strong C."/>
            <person name="Farmer C."/>
            <person name="Delahaunty K."/>
            <person name="Markovic C."/>
            <person name="Hall O."/>
            <person name="Minx P."/>
            <person name="Tomlinson C."/>
            <person name="Mitreva M."/>
            <person name="Hou S."/>
            <person name="Chen J."/>
            <person name="Wollam A."/>
            <person name="Pepin K.H."/>
            <person name="Johnson M."/>
            <person name="Bhonagiri V."/>
            <person name="Zhang X."/>
            <person name="Suruliraj S."/>
            <person name="Warren W."/>
            <person name="Chinwalla A."/>
            <person name="Mardis E.R."/>
            <person name="Wilson R.K."/>
        </authorList>
    </citation>
    <scope>NUCLEOTIDE SEQUENCE [LARGE SCALE GENOMIC DNA]</scope>
    <source>
        <strain evidence="12 13">F0357</strain>
    </source>
</reference>
<dbReference type="GO" id="GO:0005737">
    <property type="term" value="C:cytoplasm"/>
    <property type="evidence" value="ECO:0007669"/>
    <property type="project" value="TreeGrafter"/>
</dbReference>
<dbReference type="Gene3D" id="3.40.190.10">
    <property type="entry name" value="Periplasmic binding protein-like II"/>
    <property type="match status" value="2"/>
</dbReference>
<dbReference type="PANTHER" id="PTHR21022">
    <property type="entry name" value="PREPHENATE DEHYDRATASE P PROTEIN"/>
    <property type="match status" value="1"/>
</dbReference>
<dbReference type="RefSeq" id="WP_006789072.1">
    <property type="nucleotide sequence ID" value="NZ_JH417562.1"/>
</dbReference>
<evidence type="ECO:0000256" key="9">
    <source>
        <dbReference type="PIRSR" id="PIRSR001500-2"/>
    </source>
</evidence>
<dbReference type="AlphaFoldDB" id="G9YEN4"/>
<dbReference type="EMBL" id="AGCJ01000003">
    <property type="protein sequence ID" value="EHM43837.1"/>
    <property type="molecule type" value="Genomic_DNA"/>
</dbReference>
<dbReference type="EC" id="4.2.1.51" evidence="2"/>